<dbReference type="AlphaFoldDB" id="A0A1F5BW23"/>
<keyword evidence="1" id="KW-0472">Membrane</keyword>
<protein>
    <submittedName>
        <fullName evidence="2">Uncharacterized protein</fullName>
    </submittedName>
</protein>
<keyword evidence="1" id="KW-1133">Transmembrane helix</keyword>
<proteinExistence type="predicted"/>
<dbReference type="STRING" id="1797298.A2988_04925"/>
<keyword evidence="1" id="KW-0812">Transmembrane</keyword>
<gene>
    <name evidence="2" type="ORF">A2988_04925</name>
</gene>
<dbReference type="EMBL" id="MEYS01000001">
    <property type="protein sequence ID" value="OGD34806.1"/>
    <property type="molecule type" value="Genomic_DNA"/>
</dbReference>
<feature type="transmembrane region" description="Helical" evidence="1">
    <location>
        <begin position="9"/>
        <end position="30"/>
    </location>
</feature>
<dbReference type="Proteomes" id="UP000176650">
    <property type="component" value="Unassembled WGS sequence"/>
</dbReference>
<accession>A0A1F5BW23</accession>
<organism evidence="2 3">
    <name type="scientific">Candidatus Azambacteria bacterium RIFCSPLOWO2_01_FULL_46_25</name>
    <dbReference type="NCBI Taxonomy" id="1797298"/>
    <lineage>
        <taxon>Bacteria</taxon>
        <taxon>Candidatus Azamiibacteriota</taxon>
    </lineage>
</organism>
<reference evidence="2 3" key="1">
    <citation type="journal article" date="2016" name="Nat. Commun.">
        <title>Thousands of microbial genomes shed light on interconnected biogeochemical processes in an aquifer system.</title>
        <authorList>
            <person name="Anantharaman K."/>
            <person name="Brown C.T."/>
            <person name="Hug L.A."/>
            <person name="Sharon I."/>
            <person name="Castelle C.J."/>
            <person name="Probst A.J."/>
            <person name="Thomas B.C."/>
            <person name="Singh A."/>
            <person name="Wilkins M.J."/>
            <person name="Karaoz U."/>
            <person name="Brodie E.L."/>
            <person name="Williams K.H."/>
            <person name="Hubbard S.S."/>
            <person name="Banfield J.F."/>
        </authorList>
    </citation>
    <scope>NUCLEOTIDE SEQUENCE [LARGE SCALE GENOMIC DNA]</scope>
</reference>
<name>A0A1F5BW23_9BACT</name>
<evidence type="ECO:0000313" key="3">
    <source>
        <dbReference type="Proteomes" id="UP000176650"/>
    </source>
</evidence>
<evidence type="ECO:0000256" key="1">
    <source>
        <dbReference type="SAM" id="Phobius"/>
    </source>
</evidence>
<comment type="caution">
    <text evidence="2">The sequence shown here is derived from an EMBL/GenBank/DDBJ whole genome shotgun (WGS) entry which is preliminary data.</text>
</comment>
<evidence type="ECO:0000313" key="2">
    <source>
        <dbReference type="EMBL" id="OGD34806.1"/>
    </source>
</evidence>
<sequence>MEYALKRQLSFGIVFIFIVVAAVLSLYQAFVPEPTCFDGRQNQEEEKVDCGGPYCMACKVTKLEDIAVASYHVFLVGGTYDAIAKIQNKNQQRGVRSFSYVFTFYDAEKNIIGEKRGADYVLAGQTRYIIENNIALFKPVGFMDFTVSPVIWEEQKISIGPAALPVFSKKYEQGTGSQGGFAHVVGTVQNESPYSFSTIDVAVVLLDKNRQPLAAGQTQISGLRFGEKRDFTILFAKGTPMPAEIDAEASTNLFDPSNVR</sequence>